<keyword evidence="7 9" id="KW-0472">Membrane</keyword>
<proteinExistence type="inferred from homology"/>
<sequence length="119" mass="13806">MFFTMLMLTIILILITAIAVIIMIVSKKSLVDNQKTTPFECGFSPMSYSRIPFSIHFFLIAAIFLIFDIEIILVMPLIMTMKTSLVFNWIYTTVLFTLILLFGLLHEWKNGMIEWTDNT</sequence>
<evidence type="ECO:0000256" key="1">
    <source>
        <dbReference type="ARBA" id="ARBA00004370"/>
    </source>
</evidence>
<dbReference type="GO" id="GO:0008137">
    <property type="term" value="F:NADH dehydrogenase (ubiquinone) activity"/>
    <property type="evidence" value="ECO:0007669"/>
    <property type="project" value="UniProtKB-UniRule"/>
</dbReference>
<keyword evidence="9 10" id="KW-0496">Mitochondrion</keyword>
<gene>
    <name evidence="10" type="primary">nad3</name>
</gene>
<dbReference type="GO" id="GO:0031966">
    <property type="term" value="C:mitochondrial membrane"/>
    <property type="evidence" value="ECO:0007669"/>
    <property type="project" value="UniProtKB-SubCell"/>
</dbReference>
<evidence type="ECO:0000256" key="9">
    <source>
        <dbReference type="RuleBase" id="RU003640"/>
    </source>
</evidence>
<evidence type="ECO:0000256" key="4">
    <source>
        <dbReference type="ARBA" id="ARBA00022448"/>
    </source>
</evidence>
<evidence type="ECO:0000256" key="7">
    <source>
        <dbReference type="ARBA" id="ARBA00023136"/>
    </source>
</evidence>
<dbReference type="Pfam" id="PF00507">
    <property type="entry name" value="Oxidored_q4"/>
    <property type="match status" value="1"/>
</dbReference>
<feature type="transmembrane region" description="Helical" evidence="9">
    <location>
        <begin position="85"/>
        <end position="105"/>
    </location>
</feature>
<keyword evidence="5 9" id="KW-0812">Transmembrane</keyword>
<evidence type="ECO:0000256" key="2">
    <source>
        <dbReference type="ARBA" id="ARBA00008472"/>
    </source>
</evidence>
<keyword evidence="9" id="KW-1278">Translocase</keyword>
<comment type="function">
    <text evidence="9">Core subunit of the mitochondrial membrane respiratory chain NADH dehydrogenase (Complex I) which catalyzes electron transfer from NADH through the respiratory chain, using ubiquinone as an electron acceptor. Essential for the catalytic activity of complex I.</text>
</comment>
<name>A0A2U7NV25_9HEMI</name>
<comment type="catalytic activity">
    <reaction evidence="8 9">
        <text>a ubiquinone + NADH + 5 H(+)(in) = a ubiquinol + NAD(+) + 4 H(+)(out)</text>
        <dbReference type="Rhea" id="RHEA:29091"/>
        <dbReference type="Rhea" id="RHEA-COMP:9565"/>
        <dbReference type="Rhea" id="RHEA-COMP:9566"/>
        <dbReference type="ChEBI" id="CHEBI:15378"/>
        <dbReference type="ChEBI" id="CHEBI:16389"/>
        <dbReference type="ChEBI" id="CHEBI:17976"/>
        <dbReference type="ChEBI" id="CHEBI:57540"/>
        <dbReference type="ChEBI" id="CHEBI:57945"/>
        <dbReference type="EC" id="7.1.1.2"/>
    </reaction>
</comment>
<keyword evidence="9" id="KW-0830">Ubiquinone</keyword>
<dbReference type="GO" id="GO:0030964">
    <property type="term" value="C:NADH dehydrogenase complex"/>
    <property type="evidence" value="ECO:0007669"/>
    <property type="project" value="TreeGrafter"/>
</dbReference>
<keyword evidence="9" id="KW-0679">Respiratory chain</keyword>
<evidence type="ECO:0000256" key="6">
    <source>
        <dbReference type="ARBA" id="ARBA00022989"/>
    </source>
</evidence>
<keyword evidence="9" id="KW-0249">Electron transport</keyword>
<keyword evidence="9" id="KW-0520">NAD</keyword>
<keyword evidence="4 9" id="KW-0813">Transport</keyword>
<dbReference type="Gene3D" id="1.20.58.1610">
    <property type="entry name" value="NADH:ubiquinone/plastoquinone oxidoreductase, chain 3"/>
    <property type="match status" value="1"/>
</dbReference>
<dbReference type="AlphaFoldDB" id="A0A2U7NV25"/>
<feature type="transmembrane region" description="Helical" evidence="9">
    <location>
        <begin position="55"/>
        <end position="79"/>
    </location>
</feature>
<evidence type="ECO:0000256" key="8">
    <source>
        <dbReference type="ARBA" id="ARBA00049551"/>
    </source>
</evidence>
<dbReference type="PANTHER" id="PTHR11058">
    <property type="entry name" value="NADH-UBIQUINONE OXIDOREDUCTASE CHAIN 3"/>
    <property type="match status" value="1"/>
</dbReference>
<dbReference type="PANTHER" id="PTHR11058:SF9">
    <property type="entry name" value="NADH-UBIQUINONE OXIDOREDUCTASE CHAIN 3"/>
    <property type="match status" value="1"/>
</dbReference>
<protein>
    <recommendedName>
        <fullName evidence="3 9">NADH-ubiquinone oxidoreductase chain 3</fullName>
        <ecNumber evidence="9">7.1.1.2</ecNumber>
    </recommendedName>
</protein>
<organism evidence="10">
    <name type="scientific">Cicadellidae sp. EMHAU-2015-Zz052706</name>
    <dbReference type="NCBI Taxonomy" id="2037760"/>
    <lineage>
        <taxon>Eukaryota</taxon>
        <taxon>Metazoa</taxon>
        <taxon>Ecdysozoa</taxon>
        <taxon>Arthropoda</taxon>
        <taxon>Hexapoda</taxon>
        <taxon>Insecta</taxon>
        <taxon>Pterygota</taxon>
        <taxon>Neoptera</taxon>
        <taxon>Paraneoptera</taxon>
        <taxon>Hemiptera</taxon>
        <taxon>Auchenorrhyncha</taxon>
        <taxon>Membracoidea</taxon>
        <taxon>Cicadellidae</taxon>
    </lineage>
</organism>
<comment type="similarity">
    <text evidence="2 9">Belongs to the complex I subunit 3 family.</text>
</comment>
<dbReference type="InterPro" id="IPR038430">
    <property type="entry name" value="NDAH_ubi_oxred_su3_sf"/>
</dbReference>
<geneLocation type="mitochondrion" evidence="10"/>
<dbReference type="EMBL" id="KX437735">
    <property type="protein sequence ID" value="ATD12209.1"/>
    <property type="molecule type" value="Genomic_DNA"/>
</dbReference>
<comment type="subcellular location">
    <subcellularLocation>
        <location evidence="1">Membrane</location>
    </subcellularLocation>
    <subcellularLocation>
        <location evidence="9">Mitochondrion membrane</location>
        <topology evidence="9">Multi-pass membrane protein</topology>
    </subcellularLocation>
</comment>
<reference evidence="10" key="1">
    <citation type="journal article" date="2017" name="Zool. J. Linn. Soc.">
        <title>Insufficient power of mitogenomic data in resolving the auchenorrhynchan monophyly.</title>
        <authorList>
            <person name="Song N."/>
            <person name="Cai W."/>
            <person name="Li H."/>
        </authorList>
    </citation>
    <scope>NUCLEOTIDE SEQUENCE</scope>
</reference>
<evidence type="ECO:0000256" key="3">
    <source>
        <dbReference type="ARBA" id="ARBA00021007"/>
    </source>
</evidence>
<evidence type="ECO:0000256" key="5">
    <source>
        <dbReference type="ARBA" id="ARBA00022692"/>
    </source>
</evidence>
<dbReference type="EC" id="7.1.1.2" evidence="9"/>
<dbReference type="InterPro" id="IPR000440">
    <property type="entry name" value="NADH_UbQ/plastoQ_OxRdtase_su3"/>
</dbReference>
<keyword evidence="6 9" id="KW-1133">Transmembrane helix</keyword>
<feature type="transmembrane region" description="Helical" evidence="9">
    <location>
        <begin position="6"/>
        <end position="25"/>
    </location>
</feature>
<accession>A0A2U7NV25</accession>
<evidence type="ECO:0000313" key="10">
    <source>
        <dbReference type="EMBL" id="ATD12209.1"/>
    </source>
</evidence>